<sequence>MRAELSILTDMTQKELKRDTNNNKPRSANSKRISENEIQAKAKRIRRYVKRIKTRRLQTIDKKFFRNLGKEKMSLEKPEKEETETFWRSILEKNREYNHSAEWIRREEPKYADTECQP</sequence>
<feature type="region of interest" description="Disordered" evidence="1">
    <location>
        <begin position="1"/>
        <end position="36"/>
    </location>
</feature>
<gene>
    <name evidence="2" type="ORF">pdam_00019998</name>
</gene>
<dbReference type="EMBL" id="RCHS01002933">
    <property type="protein sequence ID" value="RMX44869.1"/>
    <property type="molecule type" value="Genomic_DNA"/>
</dbReference>
<dbReference type="Proteomes" id="UP000275408">
    <property type="component" value="Unassembled WGS sequence"/>
</dbReference>
<feature type="compositionally biased region" description="Basic and acidic residues" evidence="1">
    <location>
        <begin position="12"/>
        <end position="21"/>
    </location>
</feature>
<reference evidence="2 3" key="1">
    <citation type="journal article" date="2018" name="Sci. Rep.">
        <title>Comparative analysis of the Pocillopora damicornis genome highlights role of immune system in coral evolution.</title>
        <authorList>
            <person name="Cunning R."/>
            <person name="Bay R.A."/>
            <person name="Gillette P."/>
            <person name="Baker A.C."/>
            <person name="Traylor-Knowles N."/>
        </authorList>
    </citation>
    <scope>NUCLEOTIDE SEQUENCE [LARGE SCALE GENOMIC DNA]</scope>
    <source>
        <strain evidence="2">RSMAS</strain>
        <tissue evidence="2">Whole animal</tissue>
    </source>
</reference>
<evidence type="ECO:0000313" key="3">
    <source>
        <dbReference type="Proteomes" id="UP000275408"/>
    </source>
</evidence>
<accession>A0A3M6TUA2</accession>
<organism evidence="2 3">
    <name type="scientific">Pocillopora damicornis</name>
    <name type="common">Cauliflower coral</name>
    <name type="synonym">Millepora damicornis</name>
    <dbReference type="NCBI Taxonomy" id="46731"/>
    <lineage>
        <taxon>Eukaryota</taxon>
        <taxon>Metazoa</taxon>
        <taxon>Cnidaria</taxon>
        <taxon>Anthozoa</taxon>
        <taxon>Hexacorallia</taxon>
        <taxon>Scleractinia</taxon>
        <taxon>Astrocoeniina</taxon>
        <taxon>Pocilloporidae</taxon>
        <taxon>Pocillopora</taxon>
    </lineage>
</organism>
<evidence type="ECO:0000313" key="2">
    <source>
        <dbReference type="EMBL" id="RMX44869.1"/>
    </source>
</evidence>
<keyword evidence="3" id="KW-1185">Reference proteome</keyword>
<protein>
    <submittedName>
        <fullName evidence="2">Uncharacterized protein</fullName>
    </submittedName>
</protein>
<feature type="compositionally biased region" description="Polar residues" evidence="1">
    <location>
        <begin position="22"/>
        <end position="31"/>
    </location>
</feature>
<comment type="caution">
    <text evidence="2">The sequence shown here is derived from an EMBL/GenBank/DDBJ whole genome shotgun (WGS) entry which is preliminary data.</text>
</comment>
<name>A0A3M6TUA2_POCDA</name>
<dbReference type="AlphaFoldDB" id="A0A3M6TUA2"/>
<evidence type="ECO:0000256" key="1">
    <source>
        <dbReference type="SAM" id="MobiDB-lite"/>
    </source>
</evidence>
<proteinExistence type="predicted"/>